<dbReference type="RefSeq" id="WP_153354119.1">
    <property type="nucleotide sequence ID" value="NZ_JAYKOO010000014.1"/>
</dbReference>
<proteinExistence type="predicted"/>
<gene>
    <name evidence="2" type="ORF">GAO09_11340</name>
</gene>
<evidence type="ECO:0000313" key="3">
    <source>
        <dbReference type="Proteomes" id="UP000435138"/>
    </source>
</evidence>
<accession>A0A6A8A7G3</accession>
<keyword evidence="3" id="KW-1185">Reference proteome</keyword>
<organism evidence="2 3">
    <name type="scientific">Endobacterium cereale</name>
    <dbReference type="NCBI Taxonomy" id="2663029"/>
    <lineage>
        <taxon>Bacteria</taxon>
        <taxon>Pseudomonadati</taxon>
        <taxon>Pseudomonadota</taxon>
        <taxon>Alphaproteobacteria</taxon>
        <taxon>Hyphomicrobiales</taxon>
        <taxon>Rhizobiaceae</taxon>
        <taxon>Endobacterium</taxon>
    </lineage>
</organism>
<comment type="caution">
    <text evidence="2">The sequence shown here is derived from an EMBL/GenBank/DDBJ whole genome shotgun (WGS) entry which is preliminary data.</text>
</comment>
<evidence type="ECO:0000256" key="1">
    <source>
        <dbReference type="SAM" id="MobiDB-lite"/>
    </source>
</evidence>
<evidence type="ECO:0000313" key="2">
    <source>
        <dbReference type="EMBL" id="MQY46634.1"/>
    </source>
</evidence>
<dbReference type="Proteomes" id="UP000435138">
    <property type="component" value="Unassembled WGS sequence"/>
</dbReference>
<feature type="region of interest" description="Disordered" evidence="1">
    <location>
        <begin position="19"/>
        <end position="55"/>
    </location>
</feature>
<dbReference type="InterPro" id="IPR021327">
    <property type="entry name" value="DUF2934"/>
</dbReference>
<reference evidence="2 3" key="1">
    <citation type="submission" date="2019-11" db="EMBL/GenBank/DDBJ databases">
        <title>Genome analysis of Rhizobacterium cereale a novel genus and species isolated from maize roots in North Spain.</title>
        <authorList>
            <person name="Menendez E."/>
            <person name="Flores-Felix J.D."/>
            <person name="Ramirez-Bahena M.-H."/>
            <person name="Igual J.M."/>
            <person name="Garcia-Fraile P."/>
            <person name="Peix A."/>
            <person name="Velazquez E."/>
        </authorList>
    </citation>
    <scope>NUCLEOTIDE SEQUENCE [LARGE SCALE GENOMIC DNA]</scope>
    <source>
        <strain evidence="2 3">RZME27</strain>
    </source>
</reference>
<dbReference type="EMBL" id="WIXI01000041">
    <property type="protein sequence ID" value="MQY46634.1"/>
    <property type="molecule type" value="Genomic_DNA"/>
</dbReference>
<dbReference type="Pfam" id="PF11154">
    <property type="entry name" value="DUF2934"/>
    <property type="match status" value="1"/>
</dbReference>
<name>A0A6A8A7G3_9HYPH</name>
<dbReference type="AlphaFoldDB" id="A0A6A8A7G3"/>
<sequence length="55" mass="6728">MNNDREEWITRRAYELWDQAGRPDGQDHEHWRQASAEWEEEQGKASQLDPWEEET</sequence>
<protein>
    <submittedName>
        <fullName evidence="2">DUF2934 domain-containing protein</fullName>
    </submittedName>
</protein>